<evidence type="ECO:0000259" key="1">
    <source>
        <dbReference type="Pfam" id="PF01592"/>
    </source>
</evidence>
<dbReference type="GO" id="GO:0005506">
    <property type="term" value="F:iron ion binding"/>
    <property type="evidence" value="ECO:0007669"/>
    <property type="project" value="InterPro"/>
</dbReference>
<keyword evidence="3" id="KW-1185">Reference proteome</keyword>
<reference evidence="2 3" key="1">
    <citation type="submission" date="2019-01" db="EMBL/GenBank/DDBJ databases">
        <title>Draft genome sequences of the type strain Streptomyces sioyaensis DSM 40032 and its novel strain, TM32, a thermotolerant antibiotics-producing actinobacterium.</title>
        <authorList>
            <person name="Nakaew N."/>
            <person name="Lumyong S."/>
            <person name="Sloan W.T."/>
            <person name="Sungthong R."/>
        </authorList>
    </citation>
    <scope>NUCLEOTIDE SEQUENCE [LARGE SCALE GENOMIC DNA]</scope>
    <source>
        <strain evidence="2 3">DSM 40032</strain>
    </source>
</reference>
<name>A0A4Q1RC32_9ACTN</name>
<dbReference type="Proteomes" id="UP000289482">
    <property type="component" value="Unassembled WGS sequence"/>
</dbReference>
<dbReference type="GO" id="GO:0051536">
    <property type="term" value="F:iron-sulfur cluster binding"/>
    <property type="evidence" value="ECO:0007669"/>
    <property type="project" value="InterPro"/>
</dbReference>
<evidence type="ECO:0000313" key="3">
    <source>
        <dbReference type="Proteomes" id="UP000289482"/>
    </source>
</evidence>
<dbReference type="CDD" id="cd06664">
    <property type="entry name" value="IscU_like"/>
    <property type="match status" value="1"/>
</dbReference>
<dbReference type="EMBL" id="SDIF01000002">
    <property type="protein sequence ID" value="RXS71083.1"/>
    <property type="molecule type" value="Genomic_DNA"/>
</dbReference>
<dbReference type="SUPFAM" id="SSF82649">
    <property type="entry name" value="SufE/NifU"/>
    <property type="match status" value="1"/>
</dbReference>
<dbReference type="Pfam" id="PF01592">
    <property type="entry name" value="NifU_N"/>
    <property type="match status" value="1"/>
</dbReference>
<organism evidence="2 3">
    <name type="scientific">Streptomyces sioyaensis</name>
    <dbReference type="NCBI Taxonomy" id="67364"/>
    <lineage>
        <taxon>Bacteria</taxon>
        <taxon>Bacillati</taxon>
        <taxon>Actinomycetota</taxon>
        <taxon>Actinomycetes</taxon>
        <taxon>Kitasatosporales</taxon>
        <taxon>Streptomycetaceae</taxon>
        <taxon>Streptomyces</taxon>
    </lineage>
</organism>
<dbReference type="InterPro" id="IPR002871">
    <property type="entry name" value="NIF_FeS_clus_asmbl_NifU_N"/>
</dbReference>
<dbReference type="GeneID" id="95776645"/>
<accession>A0A4Q1RC32</accession>
<sequence>MRLTAEHQEIILAHYRAPHHSGLREPYDAEVQRFNPTCGDELTLRVRRKGEGEQAAIEDVSYQVQGCSISQASVSVMADLVIGRTAREAEELHTEIAALLRERAPESGAWPSHLGDAAAFRDVSHHPARIKCALLCWAALRQALS</sequence>
<dbReference type="GO" id="GO:0016226">
    <property type="term" value="P:iron-sulfur cluster assembly"/>
    <property type="evidence" value="ECO:0007669"/>
    <property type="project" value="InterPro"/>
</dbReference>
<dbReference type="NCBIfam" id="TIGR01994">
    <property type="entry name" value="SUF_scaf_2"/>
    <property type="match status" value="1"/>
</dbReference>
<gene>
    <name evidence="2" type="ORF">EST54_01345</name>
</gene>
<comment type="caution">
    <text evidence="2">The sequence shown here is derived from an EMBL/GenBank/DDBJ whole genome shotgun (WGS) entry which is preliminary data.</text>
</comment>
<protein>
    <submittedName>
        <fullName evidence="2">SUF system NifU family Fe-S cluster assembly protein</fullName>
    </submittedName>
</protein>
<dbReference type="AlphaFoldDB" id="A0A4Q1RC32"/>
<feature type="domain" description="NIF system FeS cluster assembly NifU N-terminal" evidence="1">
    <location>
        <begin position="8"/>
        <end position="132"/>
    </location>
</feature>
<proteinExistence type="predicted"/>
<evidence type="ECO:0000313" key="2">
    <source>
        <dbReference type="EMBL" id="RXS71083.1"/>
    </source>
</evidence>
<dbReference type="Gene3D" id="3.90.1010.10">
    <property type="match status" value="1"/>
</dbReference>
<dbReference type="RefSeq" id="WP_129243985.1">
    <property type="nucleotide sequence ID" value="NZ_CBDRGM010000031.1"/>
</dbReference>
<dbReference type="PANTHER" id="PTHR10093">
    <property type="entry name" value="IRON-SULFUR CLUSTER ASSEMBLY ENZYME NIFU HOMOLOG"/>
    <property type="match status" value="1"/>
</dbReference>